<sequence length="124" mass="14260">MNGNEYRESKMYRQIFSVTGNVFFQHTGTGTSVLFFSEIANLLAHPSLQLMTQTRLPISARTRKNGAGEQESTLGMTSSFRFPFHERTLDDVTSSEAIVWSLLYETKTHWEEISVELRRGFPDY</sequence>
<proteinExistence type="predicted"/>
<accession>A0AAE0ZML1</accession>
<evidence type="ECO:0000313" key="1">
    <source>
        <dbReference type="EMBL" id="KAK3772224.1"/>
    </source>
</evidence>
<name>A0AAE0ZML1_9GAST</name>
<protein>
    <submittedName>
        <fullName evidence="1">Uncharacterized protein</fullName>
    </submittedName>
</protein>
<dbReference type="Proteomes" id="UP001283361">
    <property type="component" value="Unassembled WGS sequence"/>
</dbReference>
<organism evidence="1 2">
    <name type="scientific">Elysia crispata</name>
    <name type="common">lettuce slug</name>
    <dbReference type="NCBI Taxonomy" id="231223"/>
    <lineage>
        <taxon>Eukaryota</taxon>
        <taxon>Metazoa</taxon>
        <taxon>Spiralia</taxon>
        <taxon>Lophotrochozoa</taxon>
        <taxon>Mollusca</taxon>
        <taxon>Gastropoda</taxon>
        <taxon>Heterobranchia</taxon>
        <taxon>Euthyneura</taxon>
        <taxon>Panpulmonata</taxon>
        <taxon>Sacoglossa</taxon>
        <taxon>Placobranchoidea</taxon>
        <taxon>Plakobranchidae</taxon>
        <taxon>Elysia</taxon>
    </lineage>
</organism>
<comment type="caution">
    <text evidence="1">The sequence shown here is derived from an EMBL/GenBank/DDBJ whole genome shotgun (WGS) entry which is preliminary data.</text>
</comment>
<dbReference type="EMBL" id="JAWDGP010003645">
    <property type="protein sequence ID" value="KAK3772224.1"/>
    <property type="molecule type" value="Genomic_DNA"/>
</dbReference>
<dbReference type="AlphaFoldDB" id="A0AAE0ZML1"/>
<gene>
    <name evidence="1" type="ORF">RRG08_046810</name>
</gene>
<keyword evidence="2" id="KW-1185">Reference proteome</keyword>
<evidence type="ECO:0000313" key="2">
    <source>
        <dbReference type="Proteomes" id="UP001283361"/>
    </source>
</evidence>
<reference evidence="1" key="1">
    <citation type="journal article" date="2023" name="G3 (Bethesda)">
        <title>A reference genome for the long-term kleptoplast-retaining sea slug Elysia crispata morphotype clarki.</title>
        <authorList>
            <person name="Eastman K.E."/>
            <person name="Pendleton A.L."/>
            <person name="Shaikh M.A."/>
            <person name="Suttiyut T."/>
            <person name="Ogas R."/>
            <person name="Tomko P."/>
            <person name="Gavelis G."/>
            <person name="Widhalm J.R."/>
            <person name="Wisecaver J.H."/>
        </authorList>
    </citation>
    <scope>NUCLEOTIDE SEQUENCE</scope>
    <source>
        <strain evidence="1">ECLA1</strain>
    </source>
</reference>